<keyword evidence="2" id="KW-1133">Transmembrane helix</keyword>
<feature type="transmembrane region" description="Helical" evidence="2">
    <location>
        <begin position="108"/>
        <end position="129"/>
    </location>
</feature>
<dbReference type="InterPro" id="IPR025194">
    <property type="entry name" value="RodZ-like_C"/>
</dbReference>
<dbReference type="PANTHER" id="PTHR34475:SF1">
    <property type="entry name" value="CYTOSKELETON PROTEIN RODZ"/>
    <property type="match status" value="1"/>
</dbReference>
<dbReference type="PANTHER" id="PTHR34475">
    <property type="match status" value="1"/>
</dbReference>
<dbReference type="Pfam" id="PF13413">
    <property type="entry name" value="HTH_25"/>
    <property type="match status" value="1"/>
</dbReference>
<dbReference type="RefSeq" id="WP_389357113.1">
    <property type="nucleotide sequence ID" value="NZ_JBIACK010000001.1"/>
</dbReference>
<dbReference type="Gene3D" id="1.10.260.40">
    <property type="entry name" value="lambda repressor-like DNA-binding domains"/>
    <property type="match status" value="1"/>
</dbReference>
<feature type="compositionally biased region" description="Basic and acidic residues" evidence="1">
    <location>
        <begin position="150"/>
        <end position="160"/>
    </location>
</feature>
<evidence type="ECO:0000256" key="1">
    <source>
        <dbReference type="SAM" id="MobiDB-lite"/>
    </source>
</evidence>
<reference evidence="4 5" key="1">
    <citation type="submission" date="2024-08" db="EMBL/GenBank/DDBJ databases">
        <title>Two novel Cytobacillus novel species.</title>
        <authorList>
            <person name="Liu G."/>
        </authorList>
    </citation>
    <scope>NUCLEOTIDE SEQUENCE [LARGE SCALE GENOMIC DNA]</scope>
    <source>
        <strain evidence="4 5">FJAT-54145</strain>
    </source>
</reference>
<evidence type="ECO:0000256" key="2">
    <source>
        <dbReference type="SAM" id="Phobius"/>
    </source>
</evidence>
<keyword evidence="2" id="KW-0472">Membrane</keyword>
<feature type="compositionally biased region" description="Acidic residues" evidence="1">
    <location>
        <begin position="161"/>
        <end position="189"/>
    </location>
</feature>
<dbReference type="Proteomes" id="UP001601059">
    <property type="component" value="Unassembled WGS sequence"/>
</dbReference>
<dbReference type="InterPro" id="IPR010982">
    <property type="entry name" value="Lambda_DNA-bd_dom_sf"/>
</dbReference>
<dbReference type="EMBL" id="JBIACK010000001">
    <property type="protein sequence ID" value="MFE8699149.1"/>
    <property type="molecule type" value="Genomic_DNA"/>
</dbReference>
<evidence type="ECO:0000313" key="5">
    <source>
        <dbReference type="Proteomes" id="UP001601059"/>
    </source>
</evidence>
<dbReference type="Pfam" id="PF13464">
    <property type="entry name" value="RodZ_C"/>
    <property type="match status" value="1"/>
</dbReference>
<keyword evidence="2" id="KW-0812">Transmembrane</keyword>
<keyword evidence="5" id="KW-1185">Reference proteome</keyword>
<accession>A0ABW6K4P8</accession>
<dbReference type="PROSITE" id="PS50943">
    <property type="entry name" value="HTH_CROC1"/>
    <property type="match status" value="1"/>
</dbReference>
<name>A0ABW6K4P8_9BACI</name>
<evidence type="ECO:0000259" key="3">
    <source>
        <dbReference type="PROSITE" id="PS50943"/>
    </source>
</evidence>
<gene>
    <name evidence="4" type="ORF">ACFYKX_00790</name>
</gene>
<dbReference type="CDD" id="cd00093">
    <property type="entry name" value="HTH_XRE"/>
    <property type="match status" value="1"/>
</dbReference>
<feature type="region of interest" description="Disordered" evidence="1">
    <location>
        <begin position="148"/>
        <end position="194"/>
    </location>
</feature>
<feature type="domain" description="HTH cro/C1-type" evidence="3">
    <location>
        <begin position="8"/>
        <end position="68"/>
    </location>
</feature>
<comment type="caution">
    <text evidence="4">The sequence shown here is derived from an EMBL/GenBank/DDBJ whole genome shotgun (WGS) entry which is preliminary data.</text>
</comment>
<sequence length="303" mass="34442">MTELGNRLKEARLAKGMSLDDLQTVTKIQKRYLVGIEEGNYSIMPGSFYVRAFIKQYAEAVNIEPEELFEQYKQEIPSTYNKEEIPEKLSRVQTRKDISGSSSKIFEILPKIIISLFIIGALVLIYYLLQQNAGDEAQDNPVDNNENEQVEYKESDNLADKEDEEETNETTDSETEQTTEEEEATEQEPELPAQQVNVVQSQGKETTFELKADQFVVKLVSTGETWVNMLNGKGYSFFQGMLVKDGQESEKVVDFSKETEAVLVIGNSTNTEIYINDVKLDYAVPPADQVRQDITIRFIPTNE</sequence>
<organism evidence="4 5">
    <name type="scientific">Cytobacillus spartinae</name>
    <dbReference type="NCBI Taxonomy" id="3299023"/>
    <lineage>
        <taxon>Bacteria</taxon>
        <taxon>Bacillati</taxon>
        <taxon>Bacillota</taxon>
        <taxon>Bacilli</taxon>
        <taxon>Bacillales</taxon>
        <taxon>Bacillaceae</taxon>
        <taxon>Cytobacillus</taxon>
    </lineage>
</organism>
<proteinExistence type="predicted"/>
<evidence type="ECO:0000313" key="4">
    <source>
        <dbReference type="EMBL" id="MFE8699149.1"/>
    </source>
</evidence>
<protein>
    <submittedName>
        <fullName evidence="4">Helix-turn-helix domain-containing protein</fullName>
    </submittedName>
</protein>
<dbReference type="SUPFAM" id="SSF47413">
    <property type="entry name" value="lambda repressor-like DNA-binding domains"/>
    <property type="match status" value="1"/>
</dbReference>
<dbReference type="InterPro" id="IPR050400">
    <property type="entry name" value="Bact_Cytoskel_RodZ"/>
</dbReference>
<dbReference type="InterPro" id="IPR001387">
    <property type="entry name" value="Cro/C1-type_HTH"/>
</dbReference>
<dbReference type="SMART" id="SM00530">
    <property type="entry name" value="HTH_XRE"/>
    <property type="match status" value="1"/>
</dbReference>